<protein>
    <submittedName>
        <fullName evidence="2">Uncharacterized protein</fullName>
    </submittedName>
</protein>
<proteinExistence type="predicted"/>
<name>A0A5E4MJG9_9HEMI</name>
<dbReference type="Proteomes" id="UP000325440">
    <property type="component" value="Unassembled WGS sequence"/>
</dbReference>
<accession>A0A5E4MJG9</accession>
<feature type="region of interest" description="Disordered" evidence="1">
    <location>
        <begin position="1"/>
        <end position="23"/>
    </location>
</feature>
<reference evidence="2 3" key="1">
    <citation type="submission" date="2019-08" db="EMBL/GenBank/DDBJ databases">
        <authorList>
            <person name="Alioto T."/>
            <person name="Alioto T."/>
            <person name="Gomez Garrido J."/>
        </authorList>
    </citation>
    <scope>NUCLEOTIDE SEQUENCE [LARGE SCALE GENOMIC DNA]</scope>
</reference>
<evidence type="ECO:0000313" key="3">
    <source>
        <dbReference type="Proteomes" id="UP000325440"/>
    </source>
</evidence>
<gene>
    <name evidence="2" type="ORF">CINCED_3A007576</name>
</gene>
<keyword evidence="3" id="KW-1185">Reference proteome</keyword>
<evidence type="ECO:0000256" key="1">
    <source>
        <dbReference type="SAM" id="MobiDB-lite"/>
    </source>
</evidence>
<sequence length="86" mass="9048">MPRLHSSRFRGSEQGSGHGSRQREYANTSFALTALLALSLPDAPVTSGKLSSASSNITGSASVSTCLHSVKIQLSHKCVKKNVVHA</sequence>
<organism evidence="2 3">
    <name type="scientific">Cinara cedri</name>
    <dbReference type="NCBI Taxonomy" id="506608"/>
    <lineage>
        <taxon>Eukaryota</taxon>
        <taxon>Metazoa</taxon>
        <taxon>Ecdysozoa</taxon>
        <taxon>Arthropoda</taxon>
        <taxon>Hexapoda</taxon>
        <taxon>Insecta</taxon>
        <taxon>Pterygota</taxon>
        <taxon>Neoptera</taxon>
        <taxon>Paraneoptera</taxon>
        <taxon>Hemiptera</taxon>
        <taxon>Sternorrhyncha</taxon>
        <taxon>Aphidomorpha</taxon>
        <taxon>Aphidoidea</taxon>
        <taxon>Aphididae</taxon>
        <taxon>Lachninae</taxon>
        <taxon>Cinara</taxon>
    </lineage>
</organism>
<evidence type="ECO:0000313" key="2">
    <source>
        <dbReference type="EMBL" id="VVC32377.1"/>
    </source>
</evidence>
<dbReference type="AlphaFoldDB" id="A0A5E4MJG9"/>
<dbReference type="EMBL" id="CABPRJ010000955">
    <property type="protein sequence ID" value="VVC32377.1"/>
    <property type="molecule type" value="Genomic_DNA"/>
</dbReference>